<keyword evidence="3" id="KW-1185">Reference proteome</keyword>
<dbReference type="PANTHER" id="PTHR38468">
    <property type="entry name" value="SLL0939 PROTEIN"/>
    <property type="match status" value="1"/>
</dbReference>
<sequence length="137" mass="15489">MEPFVRNLIDIAISTCQLLALFVISIGLIKGLIIFLRNALSFSNSAKMFQESRLQMGYSFSLGLNFLVGGSILRTTITPSWEDIGRLAVIIVIRTVLNYLLLQNIQKPIRKESLTESDNSKRVSDKSLYDNVKDKFM</sequence>
<keyword evidence="1" id="KW-0812">Transmembrane</keyword>
<feature type="transmembrane region" description="Helical" evidence="1">
    <location>
        <begin position="57"/>
        <end position="78"/>
    </location>
</feature>
<name>A0A1Z4LM48_9CYAN</name>
<dbReference type="EMBL" id="AP018227">
    <property type="protein sequence ID" value="BAY82311.1"/>
    <property type="molecule type" value="Genomic_DNA"/>
</dbReference>
<reference evidence="2 3" key="1">
    <citation type="submission" date="2017-06" db="EMBL/GenBank/DDBJ databases">
        <title>Genome sequencing of cyanobaciteial culture collection at National Institute for Environmental Studies (NIES).</title>
        <authorList>
            <person name="Hirose Y."/>
            <person name="Shimura Y."/>
            <person name="Fujisawa T."/>
            <person name="Nakamura Y."/>
            <person name="Kawachi M."/>
        </authorList>
    </citation>
    <scope>NUCLEOTIDE SEQUENCE [LARGE SCALE GENOMIC DNA]</scope>
    <source>
        <strain evidence="2 3">NIES-267</strain>
    </source>
</reference>
<protein>
    <recommendedName>
        <fullName evidence="4">DUF1622 domain-containing protein</fullName>
    </recommendedName>
</protein>
<dbReference type="PANTHER" id="PTHR38468:SF1">
    <property type="entry name" value="SLL0939 PROTEIN"/>
    <property type="match status" value="1"/>
</dbReference>
<evidence type="ECO:0000313" key="2">
    <source>
        <dbReference type="EMBL" id="BAY82311.1"/>
    </source>
</evidence>
<evidence type="ECO:0008006" key="4">
    <source>
        <dbReference type="Google" id="ProtNLM"/>
    </source>
</evidence>
<dbReference type="OrthoDB" id="9812897at2"/>
<accession>A0A1Z4LM48</accession>
<organism evidence="2 3">
    <name type="scientific">Calothrix parasitica NIES-267</name>
    <dbReference type="NCBI Taxonomy" id="1973488"/>
    <lineage>
        <taxon>Bacteria</taxon>
        <taxon>Bacillati</taxon>
        <taxon>Cyanobacteriota</taxon>
        <taxon>Cyanophyceae</taxon>
        <taxon>Nostocales</taxon>
        <taxon>Calotrichaceae</taxon>
        <taxon>Calothrix</taxon>
    </lineage>
</organism>
<proteinExistence type="predicted"/>
<dbReference type="Pfam" id="PF07784">
    <property type="entry name" value="DUF1622"/>
    <property type="match status" value="1"/>
</dbReference>
<keyword evidence="1" id="KW-1133">Transmembrane helix</keyword>
<gene>
    <name evidence="2" type="ORF">NIES267_17900</name>
</gene>
<dbReference type="InterPro" id="IPR012427">
    <property type="entry name" value="DUF1622"/>
</dbReference>
<keyword evidence="1" id="KW-0472">Membrane</keyword>
<evidence type="ECO:0000256" key="1">
    <source>
        <dbReference type="SAM" id="Phobius"/>
    </source>
</evidence>
<dbReference type="Proteomes" id="UP000218418">
    <property type="component" value="Chromosome"/>
</dbReference>
<evidence type="ECO:0000313" key="3">
    <source>
        <dbReference type="Proteomes" id="UP000218418"/>
    </source>
</evidence>
<feature type="transmembrane region" description="Helical" evidence="1">
    <location>
        <begin position="12"/>
        <end position="36"/>
    </location>
</feature>
<feature type="transmembrane region" description="Helical" evidence="1">
    <location>
        <begin position="84"/>
        <end position="102"/>
    </location>
</feature>
<dbReference type="AlphaFoldDB" id="A0A1Z4LM48"/>